<dbReference type="CDD" id="cd00275">
    <property type="entry name" value="C2_PLC_like"/>
    <property type="match status" value="1"/>
</dbReference>
<dbReference type="SUPFAM" id="SSF49562">
    <property type="entry name" value="C2 domain (Calcium/lipid-binding domain, CaLB)"/>
    <property type="match status" value="1"/>
</dbReference>
<proteinExistence type="predicted"/>
<dbReference type="GO" id="GO:0005886">
    <property type="term" value="C:plasma membrane"/>
    <property type="evidence" value="ECO:0007669"/>
    <property type="project" value="TreeGrafter"/>
</dbReference>
<dbReference type="Ensembl" id="ENSHCOT00000021225.1">
    <property type="protein sequence ID" value="ENSHCOP00000026246.1"/>
    <property type="gene ID" value="ENSHCOG00000017053.1"/>
</dbReference>
<dbReference type="GeneTree" id="ENSGT00940000156993"/>
<accession>A0A3Q3E592</accession>
<evidence type="ECO:0000259" key="1">
    <source>
        <dbReference type="PROSITE" id="PS50004"/>
    </source>
</evidence>
<evidence type="ECO:0000313" key="3">
    <source>
        <dbReference type="Proteomes" id="UP000264820"/>
    </source>
</evidence>
<dbReference type="PANTHER" id="PTHR10336">
    <property type="entry name" value="PHOSPHOINOSITIDE-SPECIFIC PHOSPHOLIPASE C FAMILY PROTEIN"/>
    <property type="match status" value="1"/>
</dbReference>
<feature type="domain" description="C2" evidence="1">
    <location>
        <begin position="1"/>
        <end position="95"/>
    </location>
</feature>
<dbReference type="GO" id="GO:0004435">
    <property type="term" value="F:phosphatidylinositol-4,5-bisphosphate phospholipase C activity"/>
    <property type="evidence" value="ECO:0007669"/>
    <property type="project" value="TreeGrafter"/>
</dbReference>
<dbReference type="InterPro" id="IPR035892">
    <property type="entry name" value="C2_domain_sf"/>
</dbReference>
<dbReference type="InterPro" id="IPR001192">
    <property type="entry name" value="PI-PLC_fam"/>
</dbReference>
<dbReference type="PANTHER" id="PTHR10336:SF153">
    <property type="entry name" value="PHOSPHOINOSITIDE PHOSPHOLIPASE C"/>
    <property type="match status" value="1"/>
</dbReference>
<dbReference type="PROSITE" id="PS50004">
    <property type="entry name" value="C2"/>
    <property type="match status" value="1"/>
</dbReference>
<dbReference type="Proteomes" id="UP000264820">
    <property type="component" value="Unplaced"/>
</dbReference>
<dbReference type="InterPro" id="IPR000008">
    <property type="entry name" value="C2_dom"/>
</dbReference>
<protein>
    <submittedName>
        <fullName evidence="2">Phospholipase C, delta 3b</fullName>
    </submittedName>
</protein>
<name>A0A3Q3E592_HIPCM</name>
<dbReference type="AlphaFoldDB" id="A0A3Q3E592"/>
<dbReference type="Pfam" id="PF00168">
    <property type="entry name" value="C2"/>
    <property type="match status" value="1"/>
</dbReference>
<evidence type="ECO:0000313" key="2">
    <source>
        <dbReference type="Ensembl" id="ENSHCOP00000026246.1"/>
    </source>
</evidence>
<reference evidence="2" key="1">
    <citation type="submission" date="2025-08" db="UniProtKB">
        <authorList>
            <consortium name="Ensembl"/>
        </authorList>
    </citation>
    <scope>IDENTIFICATION</scope>
</reference>
<sequence length="127" mass="14119">MLLALASAVAASFNTNPIPLKLGCCVNSKYKQNTMICFNPQWDCTFNFTIHAPGLALVRFLVEDHDYTSSNDFLGQYTLPFTSLRTGYRHVRLLKQDGSSLSPSSLFIHVEIIDCQDSHSKSSKSQG</sequence>
<dbReference type="Gene3D" id="2.60.40.150">
    <property type="entry name" value="C2 domain"/>
    <property type="match status" value="1"/>
</dbReference>
<organism evidence="2 3">
    <name type="scientific">Hippocampus comes</name>
    <name type="common">Tiger tail seahorse</name>
    <dbReference type="NCBI Taxonomy" id="109280"/>
    <lineage>
        <taxon>Eukaryota</taxon>
        <taxon>Metazoa</taxon>
        <taxon>Chordata</taxon>
        <taxon>Craniata</taxon>
        <taxon>Vertebrata</taxon>
        <taxon>Euteleostomi</taxon>
        <taxon>Actinopterygii</taxon>
        <taxon>Neopterygii</taxon>
        <taxon>Teleostei</taxon>
        <taxon>Neoteleostei</taxon>
        <taxon>Acanthomorphata</taxon>
        <taxon>Syngnathiaria</taxon>
        <taxon>Syngnathiformes</taxon>
        <taxon>Syngnathoidei</taxon>
        <taxon>Syngnathidae</taxon>
        <taxon>Hippocampus</taxon>
    </lineage>
</organism>
<keyword evidence="3" id="KW-1185">Reference proteome</keyword>
<dbReference type="GO" id="GO:0035556">
    <property type="term" value="P:intracellular signal transduction"/>
    <property type="evidence" value="ECO:0007669"/>
    <property type="project" value="InterPro"/>
</dbReference>
<reference evidence="2" key="2">
    <citation type="submission" date="2025-09" db="UniProtKB">
        <authorList>
            <consortium name="Ensembl"/>
        </authorList>
    </citation>
    <scope>IDENTIFICATION</scope>
</reference>